<keyword evidence="6 7" id="KW-0472">Membrane</keyword>
<feature type="transmembrane region" description="Helical" evidence="7">
    <location>
        <begin position="199"/>
        <end position="221"/>
    </location>
</feature>
<feature type="transmembrane region" description="Helical" evidence="7">
    <location>
        <begin position="21"/>
        <end position="48"/>
    </location>
</feature>
<evidence type="ECO:0000256" key="1">
    <source>
        <dbReference type="ARBA" id="ARBA00004651"/>
    </source>
</evidence>
<dbReference type="PROSITE" id="PS50928">
    <property type="entry name" value="ABC_TM1"/>
    <property type="match status" value="2"/>
</dbReference>
<feature type="transmembrane region" description="Helical" evidence="7">
    <location>
        <begin position="379"/>
        <end position="401"/>
    </location>
</feature>
<dbReference type="GO" id="GO:0005886">
    <property type="term" value="C:plasma membrane"/>
    <property type="evidence" value="ECO:0007669"/>
    <property type="project" value="UniProtKB-SubCell"/>
</dbReference>
<dbReference type="PANTHER" id="PTHR30183:SF2">
    <property type="entry name" value="IRON UTILIZATION PROTEIN"/>
    <property type="match status" value="1"/>
</dbReference>
<evidence type="ECO:0000256" key="6">
    <source>
        <dbReference type="ARBA" id="ARBA00023136"/>
    </source>
</evidence>
<dbReference type="InterPro" id="IPR000515">
    <property type="entry name" value="MetI-like"/>
</dbReference>
<evidence type="ECO:0000256" key="3">
    <source>
        <dbReference type="ARBA" id="ARBA00022475"/>
    </source>
</evidence>
<evidence type="ECO:0000256" key="4">
    <source>
        <dbReference type="ARBA" id="ARBA00022692"/>
    </source>
</evidence>
<feature type="transmembrane region" description="Helical" evidence="7">
    <location>
        <begin position="421"/>
        <end position="443"/>
    </location>
</feature>
<sequence length="582" mass="62245">MVTATESFRSAGRTLRRGFHLDLWTAGAALIAAVVAAPLFFVLLMALSPSGGIWEHLLATVLARYVRTTLSLMLGVGLGTLFIGTAAAWLVSLHQFPGRRLFEWALLLPMAMPAYIIAYVYTDLLEYAGPAQVFLRTLFGWTSGRDYWFPEIRSLGGAIAMMTLVLYPYVYLLARAAFAEQSLSLLEASRTLGCGPWRSFLTVALPMARPAIVVGVSLALMETLNDYGTVDFFAVQTFTLGIFDVWLNMNSVSGAAQLALVALAFVLALIGTERWARRNQRFYQTGSKYRAVSRQPLQGKRRLLASAACFVPILLGFLLPAGVLLRYALRYSDQIFSGNYLAYAWNSLLLSAVSAVAAVAAGLFMAYGARVGGGKAVRAAAQFASTGYAVPGAVLAIGVLIPLSRLDAALDALWRGMTGASAGYLLTGSITAVVYGYLVRFLALSHGASRASLAKITPGMEGVARTLGHGPFRTLLGVHLPLIRGSLLAAGILVFVDGMKELPMTLILRPFNYETLATYVHQYASRGLLEESALGALTIVASGILPVILLSATIRSAPRSGDFGDPTRGSVPGTPPQAEAAR</sequence>
<dbReference type="SUPFAM" id="SSF161098">
    <property type="entry name" value="MetI-like"/>
    <property type="match status" value="2"/>
</dbReference>
<keyword evidence="4 7" id="KW-0812">Transmembrane</keyword>
<evidence type="ECO:0000256" key="5">
    <source>
        <dbReference type="ARBA" id="ARBA00022989"/>
    </source>
</evidence>
<accession>A0A932I3J5</accession>
<evidence type="ECO:0000256" key="7">
    <source>
        <dbReference type="RuleBase" id="RU363032"/>
    </source>
</evidence>
<dbReference type="InterPro" id="IPR035906">
    <property type="entry name" value="MetI-like_sf"/>
</dbReference>
<evidence type="ECO:0000313" key="10">
    <source>
        <dbReference type="EMBL" id="MBI3129438.1"/>
    </source>
</evidence>
<feature type="transmembrane region" description="Helical" evidence="7">
    <location>
        <begin position="348"/>
        <end position="367"/>
    </location>
</feature>
<feature type="domain" description="ABC transmembrane type-1" evidence="9">
    <location>
        <begin position="66"/>
        <end position="271"/>
    </location>
</feature>
<comment type="similarity">
    <text evidence="7">Belongs to the binding-protein-dependent transport system permease family.</text>
</comment>
<feature type="region of interest" description="Disordered" evidence="8">
    <location>
        <begin position="560"/>
        <end position="582"/>
    </location>
</feature>
<comment type="caution">
    <text evidence="10">The sequence shown here is derived from an EMBL/GenBank/DDBJ whole genome shotgun (WGS) entry which is preliminary data.</text>
</comment>
<dbReference type="PANTHER" id="PTHR30183">
    <property type="entry name" value="MOLYBDENUM TRANSPORT SYSTEM PERMEASE PROTEIN MODB"/>
    <property type="match status" value="1"/>
</dbReference>
<feature type="transmembrane region" description="Helical" evidence="7">
    <location>
        <begin position="303"/>
        <end position="328"/>
    </location>
</feature>
<dbReference type="FunFam" id="1.10.3720.10:FF:000088">
    <property type="entry name" value="Iron(III) ABC transporter, permease protein"/>
    <property type="match status" value="1"/>
</dbReference>
<feature type="transmembrane region" description="Helical" evidence="7">
    <location>
        <begin position="155"/>
        <end position="178"/>
    </location>
</feature>
<evidence type="ECO:0000313" key="11">
    <source>
        <dbReference type="Proteomes" id="UP000782312"/>
    </source>
</evidence>
<evidence type="ECO:0000259" key="9">
    <source>
        <dbReference type="PROSITE" id="PS50928"/>
    </source>
</evidence>
<feature type="transmembrane region" description="Helical" evidence="7">
    <location>
        <begin position="254"/>
        <end position="272"/>
    </location>
</feature>
<feature type="transmembrane region" description="Helical" evidence="7">
    <location>
        <begin position="533"/>
        <end position="554"/>
    </location>
</feature>
<feature type="transmembrane region" description="Helical" evidence="7">
    <location>
        <begin position="475"/>
        <end position="496"/>
    </location>
</feature>
<comment type="subcellular location">
    <subcellularLocation>
        <location evidence="1 7">Cell membrane</location>
        <topology evidence="1 7">Multi-pass membrane protein</topology>
    </subcellularLocation>
</comment>
<dbReference type="Proteomes" id="UP000782312">
    <property type="component" value="Unassembled WGS sequence"/>
</dbReference>
<reference evidence="10" key="1">
    <citation type="submission" date="2020-07" db="EMBL/GenBank/DDBJ databases">
        <title>Huge and variable diversity of episymbiotic CPR bacteria and DPANN archaea in groundwater ecosystems.</title>
        <authorList>
            <person name="He C.Y."/>
            <person name="Keren R."/>
            <person name="Whittaker M."/>
            <person name="Farag I.F."/>
            <person name="Doudna J."/>
            <person name="Cate J.H.D."/>
            <person name="Banfield J.F."/>
        </authorList>
    </citation>
    <scope>NUCLEOTIDE SEQUENCE</scope>
    <source>
        <strain evidence="10">NC_groundwater_763_Ag_S-0.2um_68_21</strain>
    </source>
</reference>
<name>A0A932I3J5_UNCTE</name>
<dbReference type="EMBL" id="JACPUR010000041">
    <property type="protein sequence ID" value="MBI3129438.1"/>
    <property type="molecule type" value="Genomic_DNA"/>
</dbReference>
<evidence type="ECO:0000256" key="8">
    <source>
        <dbReference type="SAM" id="MobiDB-lite"/>
    </source>
</evidence>
<dbReference type="CDD" id="cd06261">
    <property type="entry name" value="TM_PBP2"/>
    <property type="match status" value="2"/>
</dbReference>
<keyword evidence="5 7" id="KW-1133">Transmembrane helix</keyword>
<gene>
    <name evidence="10" type="ORF">HYZ11_17660</name>
</gene>
<proteinExistence type="inferred from homology"/>
<feature type="transmembrane region" description="Helical" evidence="7">
    <location>
        <begin position="101"/>
        <end position="121"/>
    </location>
</feature>
<feature type="transmembrane region" description="Helical" evidence="7">
    <location>
        <begin position="68"/>
        <end position="89"/>
    </location>
</feature>
<dbReference type="Pfam" id="PF00528">
    <property type="entry name" value="BPD_transp_1"/>
    <property type="match status" value="1"/>
</dbReference>
<feature type="domain" description="ABC transmembrane type-1" evidence="9">
    <location>
        <begin position="344"/>
        <end position="549"/>
    </location>
</feature>
<dbReference type="GO" id="GO:0055085">
    <property type="term" value="P:transmembrane transport"/>
    <property type="evidence" value="ECO:0007669"/>
    <property type="project" value="InterPro"/>
</dbReference>
<evidence type="ECO:0000256" key="2">
    <source>
        <dbReference type="ARBA" id="ARBA00022448"/>
    </source>
</evidence>
<protein>
    <submittedName>
        <fullName evidence="10">Iron ABC transporter permease</fullName>
    </submittedName>
</protein>
<dbReference type="Gene3D" id="1.10.3720.10">
    <property type="entry name" value="MetI-like"/>
    <property type="match status" value="2"/>
</dbReference>
<keyword evidence="2 7" id="KW-0813">Transport</keyword>
<keyword evidence="3" id="KW-1003">Cell membrane</keyword>
<dbReference type="AlphaFoldDB" id="A0A932I3J5"/>
<organism evidence="10 11">
    <name type="scientific">Tectimicrobiota bacterium</name>
    <dbReference type="NCBI Taxonomy" id="2528274"/>
    <lineage>
        <taxon>Bacteria</taxon>
        <taxon>Pseudomonadati</taxon>
        <taxon>Nitrospinota/Tectimicrobiota group</taxon>
        <taxon>Candidatus Tectimicrobiota</taxon>
    </lineage>
</organism>